<keyword evidence="2" id="KW-1185">Reference proteome</keyword>
<evidence type="ECO:0000313" key="2">
    <source>
        <dbReference type="Proteomes" id="UP001291623"/>
    </source>
</evidence>
<protein>
    <submittedName>
        <fullName evidence="1">Uncharacterized protein</fullName>
    </submittedName>
</protein>
<dbReference type="Proteomes" id="UP001291623">
    <property type="component" value="Unassembled WGS sequence"/>
</dbReference>
<dbReference type="EMBL" id="JAVYJV010000019">
    <property type="protein sequence ID" value="KAK4344913.1"/>
    <property type="molecule type" value="Genomic_DNA"/>
</dbReference>
<comment type="caution">
    <text evidence="1">The sequence shown here is derived from an EMBL/GenBank/DDBJ whole genome shotgun (WGS) entry which is preliminary data.</text>
</comment>
<sequence length="197" mass="21546">MGEIGADSLNPRKQIGSSSISLPNEIASSSIGLPNEIRSSKSLPLVFSTSSTPSMQFASSSRRPRNPFTFRDEIVSTSSISQPTEDYDPIQVGKKIIDPITDDTYLLDKQIELNKNMANGCFVPSGYVTLKIINKNIQESDELENQVHTNISYTADNTAQLAGIALVPYSRVGPASRGPTAPLDSPFVCRFLQRIYM</sequence>
<name>A0AAE1R4U8_9SOLA</name>
<gene>
    <name evidence="1" type="ORF">RND71_035089</name>
</gene>
<organism evidence="1 2">
    <name type="scientific">Anisodus tanguticus</name>
    <dbReference type="NCBI Taxonomy" id="243964"/>
    <lineage>
        <taxon>Eukaryota</taxon>
        <taxon>Viridiplantae</taxon>
        <taxon>Streptophyta</taxon>
        <taxon>Embryophyta</taxon>
        <taxon>Tracheophyta</taxon>
        <taxon>Spermatophyta</taxon>
        <taxon>Magnoliopsida</taxon>
        <taxon>eudicotyledons</taxon>
        <taxon>Gunneridae</taxon>
        <taxon>Pentapetalae</taxon>
        <taxon>asterids</taxon>
        <taxon>lamiids</taxon>
        <taxon>Solanales</taxon>
        <taxon>Solanaceae</taxon>
        <taxon>Solanoideae</taxon>
        <taxon>Hyoscyameae</taxon>
        <taxon>Anisodus</taxon>
    </lineage>
</organism>
<reference evidence="1" key="1">
    <citation type="submission" date="2023-12" db="EMBL/GenBank/DDBJ databases">
        <title>Genome assembly of Anisodus tanguticus.</title>
        <authorList>
            <person name="Wang Y.-J."/>
        </authorList>
    </citation>
    <scope>NUCLEOTIDE SEQUENCE</scope>
    <source>
        <strain evidence="1">KB-2021</strain>
        <tissue evidence="1">Leaf</tissue>
    </source>
</reference>
<evidence type="ECO:0000313" key="1">
    <source>
        <dbReference type="EMBL" id="KAK4344913.1"/>
    </source>
</evidence>
<accession>A0AAE1R4U8</accession>
<proteinExistence type="predicted"/>
<dbReference type="AlphaFoldDB" id="A0AAE1R4U8"/>